<dbReference type="HOGENOM" id="CLU_000445_90_1_10"/>
<feature type="domain" description="Response regulatory" evidence="4">
    <location>
        <begin position="8"/>
        <end position="119"/>
    </location>
</feature>
<dbReference type="OrthoDB" id="944481at2"/>
<dbReference type="KEGG" id="dfe:Dfer_2190"/>
<gene>
    <name evidence="5" type="ordered locus">Dfer_2190</name>
</gene>
<feature type="domain" description="HTH luxR-type" evidence="3">
    <location>
        <begin position="151"/>
        <end position="213"/>
    </location>
</feature>
<comment type="caution">
    <text evidence="2">Lacks conserved residue(s) required for the propagation of feature annotation.</text>
</comment>
<dbReference type="InterPro" id="IPR036388">
    <property type="entry name" value="WH-like_DNA-bd_sf"/>
</dbReference>
<dbReference type="PRINTS" id="PR00038">
    <property type="entry name" value="HTHLUXR"/>
</dbReference>
<dbReference type="PROSITE" id="PS50043">
    <property type="entry name" value="HTH_LUXR_2"/>
    <property type="match status" value="1"/>
</dbReference>
<dbReference type="PANTHER" id="PTHR45566:SF1">
    <property type="entry name" value="HTH-TYPE TRANSCRIPTIONAL REGULATOR YHJB-RELATED"/>
    <property type="match status" value="1"/>
</dbReference>
<evidence type="ECO:0000313" key="5">
    <source>
        <dbReference type="EMBL" id="ACT93413.1"/>
    </source>
</evidence>
<keyword evidence="1" id="KW-0238">DNA-binding</keyword>
<dbReference type="eggNOG" id="COG2197">
    <property type="taxonomic scope" value="Bacteria"/>
</dbReference>
<dbReference type="EMBL" id="CP001619">
    <property type="protein sequence ID" value="ACT93413.1"/>
    <property type="molecule type" value="Genomic_DNA"/>
</dbReference>
<dbReference type="InterPro" id="IPR016032">
    <property type="entry name" value="Sig_transdc_resp-reg_C-effctor"/>
</dbReference>
<dbReference type="InterPro" id="IPR001789">
    <property type="entry name" value="Sig_transdc_resp-reg_receiver"/>
</dbReference>
<dbReference type="GO" id="GO:0000160">
    <property type="term" value="P:phosphorelay signal transduction system"/>
    <property type="evidence" value="ECO:0007669"/>
    <property type="project" value="InterPro"/>
</dbReference>
<dbReference type="Proteomes" id="UP000002011">
    <property type="component" value="Chromosome"/>
</dbReference>
<dbReference type="STRING" id="471854.Dfer_2190"/>
<dbReference type="SMART" id="SM00421">
    <property type="entry name" value="HTH_LUXR"/>
    <property type="match status" value="1"/>
</dbReference>
<dbReference type="InterPro" id="IPR000792">
    <property type="entry name" value="Tscrpt_reg_LuxR_C"/>
</dbReference>
<keyword evidence="6" id="KW-1185">Reference proteome</keyword>
<reference evidence="5 6" key="1">
    <citation type="journal article" date="2009" name="Stand. Genomic Sci.">
        <title>Complete genome sequence of Dyadobacter fermentans type strain (NS114).</title>
        <authorList>
            <person name="Lang E."/>
            <person name="Lapidus A."/>
            <person name="Chertkov O."/>
            <person name="Brettin T."/>
            <person name="Detter J.C."/>
            <person name="Han C."/>
            <person name="Copeland A."/>
            <person name="Glavina Del Rio T."/>
            <person name="Nolan M."/>
            <person name="Chen F."/>
            <person name="Lucas S."/>
            <person name="Tice H."/>
            <person name="Cheng J.F."/>
            <person name="Land M."/>
            <person name="Hauser L."/>
            <person name="Chang Y.J."/>
            <person name="Jeffries C.D."/>
            <person name="Kopitz M."/>
            <person name="Bruce D."/>
            <person name="Goodwin L."/>
            <person name="Pitluck S."/>
            <person name="Ovchinnikova G."/>
            <person name="Pati A."/>
            <person name="Ivanova N."/>
            <person name="Mavrommatis K."/>
            <person name="Chen A."/>
            <person name="Palaniappan K."/>
            <person name="Chain P."/>
            <person name="Bristow J."/>
            <person name="Eisen J.A."/>
            <person name="Markowitz V."/>
            <person name="Hugenholtz P."/>
            <person name="Goker M."/>
            <person name="Rohde M."/>
            <person name="Kyrpides N.C."/>
            <person name="Klenk H.P."/>
        </authorList>
    </citation>
    <scope>NUCLEOTIDE SEQUENCE [LARGE SCALE GENOMIC DNA]</scope>
    <source>
        <strain evidence="6">ATCC 700827 / DSM 18053 / CIP 107007 / KCTC 52180 / NS114</strain>
    </source>
</reference>
<evidence type="ECO:0000313" key="6">
    <source>
        <dbReference type="Proteomes" id="UP000002011"/>
    </source>
</evidence>
<dbReference type="RefSeq" id="WP_015811665.1">
    <property type="nucleotide sequence ID" value="NC_013037.1"/>
</dbReference>
<dbReference type="GO" id="GO:0006355">
    <property type="term" value="P:regulation of DNA-templated transcription"/>
    <property type="evidence" value="ECO:0007669"/>
    <property type="project" value="InterPro"/>
</dbReference>
<dbReference type="InterPro" id="IPR051015">
    <property type="entry name" value="EvgA-like"/>
</dbReference>
<protein>
    <submittedName>
        <fullName evidence="5">Two component transcriptional regulator, LuxR family</fullName>
    </submittedName>
</protein>
<organism evidence="5 6">
    <name type="scientific">Dyadobacter fermentans (strain ATCC 700827 / DSM 18053 / CIP 107007 / KCTC 52180 / NS114)</name>
    <dbReference type="NCBI Taxonomy" id="471854"/>
    <lineage>
        <taxon>Bacteria</taxon>
        <taxon>Pseudomonadati</taxon>
        <taxon>Bacteroidota</taxon>
        <taxon>Cytophagia</taxon>
        <taxon>Cytophagales</taxon>
        <taxon>Spirosomataceae</taxon>
        <taxon>Dyadobacter</taxon>
    </lineage>
</organism>
<dbReference type="PROSITE" id="PS00622">
    <property type="entry name" value="HTH_LUXR_1"/>
    <property type="match status" value="1"/>
</dbReference>
<evidence type="ECO:0000259" key="4">
    <source>
        <dbReference type="PROSITE" id="PS50110"/>
    </source>
</evidence>
<proteinExistence type="predicted"/>
<dbReference type="InterPro" id="IPR011006">
    <property type="entry name" value="CheY-like_superfamily"/>
</dbReference>
<sequence length="213" mass="23764">MKTESALKVLIFDLHPVSRKGIRLMLDMTDLPIKVTEASRLRQFYKYATGQHFDLVILSVNEPDSFDTSIISGILPKTVVLYTEEGAETAMDLMALGAGACMSKKCCDTSLKEGIFAVLQQRQHVCDITQAHVNSEYWRFRAIRNGAHLSYRPRVRELTGRENEVAALLETGMKTGEIASRLQIQASTVSTLKARAFRKLSVTNLTQAIQALD</sequence>
<dbReference type="Pfam" id="PF00196">
    <property type="entry name" value="GerE"/>
    <property type="match status" value="1"/>
</dbReference>
<dbReference type="GO" id="GO:0003677">
    <property type="term" value="F:DNA binding"/>
    <property type="evidence" value="ECO:0007669"/>
    <property type="project" value="UniProtKB-KW"/>
</dbReference>
<dbReference type="AlphaFoldDB" id="C6VYQ8"/>
<evidence type="ECO:0000259" key="3">
    <source>
        <dbReference type="PROSITE" id="PS50043"/>
    </source>
</evidence>
<dbReference type="SUPFAM" id="SSF52172">
    <property type="entry name" value="CheY-like"/>
    <property type="match status" value="1"/>
</dbReference>
<dbReference type="PROSITE" id="PS50110">
    <property type="entry name" value="RESPONSE_REGULATORY"/>
    <property type="match status" value="1"/>
</dbReference>
<evidence type="ECO:0000256" key="2">
    <source>
        <dbReference type="PROSITE-ProRule" id="PRU00169"/>
    </source>
</evidence>
<name>C6VYQ8_DYAFD</name>
<evidence type="ECO:0000256" key="1">
    <source>
        <dbReference type="ARBA" id="ARBA00023125"/>
    </source>
</evidence>
<dbReference type="SUPFAM" id="SSF46894">
    <property type="entry name" value="C-terminal effector domain of the bipartite response regulators"/>
    <property type="match status" value="1"/>
</dbReference>
<dbReference type="Gene3D" id="3.40.50.2300">
    <property type="match status" value="1"/>
</dbReference>
<dbReference type="CDD" id="cd06170">
    <property type="entry name" value="LuxR_C_like"/>
    <property type="match status" value="1"/>
</dbReference>
<dbReference type="PANTHER" id="PTHR45566">
    <property type="entry name" value="HTH-TYPE TRANSCRIPTIONAL REGULATOR YHJB-RELATED"/>
    <property type="match status" value="1"/>
</dbReference>
<dbReference type="Gene3D" id="1.10.10.10">
    <property type="entry name" value="Winged helix-like DNA-binding domain superfamily/Winged helix DNA-binding domain"/>
    <property type="match status" value="1"/>
</dbReference>
<accession>C6VYQ8</accession>